<organism evidence="2 3">
    <name type="scientific">Mucuna pruriens</name>
    <name type="common">Velvet bean</name>
    <name type="synonym">Dolichos pruriens</name>
    <dbReference type="NCBI Taxonomy" id="157652"/>
    <lineage>
        <taxon>Eukaryota</taxon>
        <taxon>Viridiplantae</taxon>
        <taxon>Streptophyta</taxon>
        <taxon>Embryophyta</taxon>
        <taxon>Tracheophyta</taxon>
        <taxon>Spermatophyta</taxon>
        <taxon>Magnoliopsida</taxon>
        <taxon>eudicotyledons</taxon>
        <taxon>Gunneridae</taxon>
        <taxon>Pentapetalae</taxon>
        <taxon>rosids</taxon>
        <taxon>fabids</taxon>
        <taxon>Fabales</taxon>
        <taxon>Fabaceae</taxon>
        <taxon>Papilionoideae</taxon>
        <taxon>50 kb inversion clade</taxon>
        <taxon>NPAAA clade</taxon>
        <taxon>indigoferoid/millettioid clade</taxon>
        <taxon>Phaseoleae</taxon>
        <taxon>Mucuna</taxon>
    </lineage>
</organism>
<feature type="compositionally biased region" description="Polar residues" evidence="1">
    <location>
        <begin position="82"/>
        <end position="98"/>
    </location>
</feature>
<evidence type="ECO:0000313" key="3">
    <source>
        <dbReference type="Proteomes" id="UP000257109"/>
    </source>
</evidence>
<dbReference type="EMBL" id="QJKJ01006094">
    <property type="protein sequence ID" value="RDX87940.1"/>
    <property type="molecule type" value="Genomic_DNA"/>
</dbReference>
<feature type="non-terminal residue" evidence="2">
    <location>
        <position position="1"/>
    </location>
</feature>
<reference evidence="2" key="1">
    <citation type="submission" date="2018-05" db="EMBL/GenBank/DDBJ databases">
        <title>Draft genome of Mucuna pruriens seed.</title>
        <authorList>
            <person name="Nnadi N.E."/>
            <person name="Vos R."/>
            <person name="Hasami M.H."/>
            <person name="Devisetty U.K."/>
            <person name="Aguiy J.C."/>
        </authorList>
    </citation>
    <scope>NUCLEOTIDE SEQUENCE [LARGE SCALE GENOMIC DNA]</scope>
    <source>
        <strain evidence="2">JCA_2017</strain>
    </source>
</reference>
<dbReference type="OrthoDB" id="778454at2759"/>
<accession>A0A371GBJ1</accession>
<protein>
    <submittedName>
        <fullName evidence="2">Uncharacterized protein</fullName>
    </submittedName>
</protein>
<evidence type="ECO:0000313" key="2">
    <source>
        <dbReference type="EMBL" id="RDX87940.1"/>
    </source>
</evidence>
<dbReference type="Proteomes" id="UP000257109">
    <property type="component" value="Unassembled WGS sequence"/>
</dbReference>
<name>A0A371GBJ1_MUCPR</name>
<feature type="region of interest" description="Disordered" evidence="1">
    <location>
        <begin position="62"/>
        <end position="98"/>
    </location>
</feature>
<comment type="caution">
    <text evidence="2">The sequence shown here is derived from an EMBL/GenBank/DDBJ whole genome shotgun (WGS) entry which is preliminary data.</text>
</comment>
<dbReference type="AlphaFoldDB" id="A0A371GBJ1"/>
<sequence length="168" mass="18674">MLSHILPILYSKDFIYDIIHYRIDKVLGKSKYAKFPITDTSKPGVTGVTTLINVESNSGIKLRKANQAESNSGGRGKPTPTPTISQLTPSIVKQDISPQSNTKLNPLLEHLKYAYLGDHQQFPMIIRTGGKLLEVLRKHKKVIGWTLADLTGINPSICMHKILIEEDA</sequence>
<gene>
    <name evidence="2" type="ORF">CR513_30527</name>
</gene>
<keyword evidence="3" id="KW-1185">Reference proteome</keyword>
<evidence type="ECO:0000256" key="1">
    <source>
        <dbReference type="SAM" id="MobiDB-lite"/>
    </source>
</evidence>
<proteinExistence type="predicted"/>